<organism evidence="1 2">
    <name type="scientific">Burkholderia ubonensis</name>
    <dbReference type="NCBI Taxonomy" id="101571"/>
    <lineage>
        <taxon>Bacteria</taxon>
        <taxon>Pseudomonadati</taxon>
        <taxon>Pseudomonadota</taxon>
        <taxon>Betaproteobacteria</taxon>
        <taxon>Burkholderiales</taxon>
        <taxon>Burkholderiaceae</taxon>
        <taxon>Burkholderia</taxon>
        <taxon>Burkholderia cepacia complex</taxon>
    </lineage>
</organism>
<comment type="caution">
    <text evidence="1">The sequence shown here is derived from an EMBL/GenBank/DDBJ whole genome shotgun (WGS) entry which is preliminary data.</text>
</comment>
<name>A0A103RP15_9BURK</name>
<protein>
    <submittedName>
        <fullName evidence="1">Uncharacterized protein</fullName>
    </submittedName>
</protein>
<gene>
    <name evidence="1" type="ORF">WJ33_21290</name>
</gene>
<proteinExistence type="predicted"/>
<sequence>MERFIPSADVTIGNDICIFGQIQRQSVRTPRIERQHVTTDELSHIPEWNARFSKDNSHRKLPRGEAICG</sequence>
<reference evidence="1 2" key="1">
    <citation type="submission" date="2015-11" db="EMBL/GenBank/DDBJ databases">
        <title>Expanding the genomic diversity of Burkholderia species for the development of highly accurate diagnostics.</title>
        <authorList>
            <person name="Sahl J."/>
            <person name="Keim P."/>
            <person name="Wagner D."/>
        </authorList>
    </citation>
    <scope>NUCLEOTIDE SEQUENCE [LARGE SCALE GENOMIC DNA]</scope>
    <source>
        <strain evidence="1 2">MSMB2036</strain>
    </source>
</reference>
<dbReference type="AlphaFoldDB" id="A0A103RP15"/>
<dbReference type="Proteomes" id="UP000064029">
    <property type="component" value="Unassembled WGS sequence"/>
</dbReference>
<evidence type="ECO:0000313" key="2">
    <source>
        <dbReference type="Proteomes" id="UP000064029"/>
    </source>
</evidence>
<dbReference type="EMBL" id="LOXM01000073">
    <property type="protein sequence ID" value="KVG71128.1"/>
    <property type="molecule type" value="Genomic_DNA"/>
</dbReference>
<evidence type="ECO:0000313" key="1">
    <source>
        <dbReference type="EMBL" id="KVG71128.1"/>
    </source>
</evidence>
<accession>A0A103RP15</accession>